<comment type="caution">
    <text evidence="4">The sequence shown here is derived from an EMBL/GenBank/DDBJ whole genome shotgun (WGS) entry which is preliminary data.</text>
</comment>
<protein>
    <submittedName>
        <fullName evidence="4">Uncharacterized protein</fullName>
    </submittedName>
</protein>
<evidence type="ECO:0000313" key="4">
    <source>
        <dbReference type="EMBL" id="OMJ79229.1"/>
    </source>
</evidence>
<dbReference type="PANTHER" id="PTHR44019">
    <property type="entry name" value="WD REPEAT-CONTAINING PROTEIN 55"/>
    <property type="match status" value="1"/>
</dbReference>
<keyword evidence="1 3" id="KW-0853">WD repeat</keyword>
<dbReference type="OrthoDB" id="5240432at2759"/>
<dbReference type="InterPro" id="IPR019775">
    <property type="entry name" value="WD40_repeat_CS"/>
</dbReference>
<dbReference type="PROSITE" id="PS50294">
    <property type="entry name" value="WD_REPEATS_REGION"/>
    <property type="match status" value="1"/>
</dbReference>
<dbReference type="InterPro" id="IPR001680">
    <property type="entry name" value="WD40_rpt"/>
</dbReference>
<gene>
    <name evidence="4" type="ORF">SteCoe_20781</name>
</gene>
<dbReference type="SUPFAM" id="SSF50998">
    <property type="entry name" value="Quinoprotein alcohol dehydrogenase-like"/>
    <property type="match status" value="1"/>
</dbReference>
<evidence type="ECO:0000256" key="2">
    <source>
        <dbReference type="ARBA" id="ARBA00022737"/>
    </source>
</evidence>
<dbReference type="InterPro" id="IPR036322">
    <property type="entry name" value="WD40_repeat_dom_sf"/>
</dbReference>
<organism evidence="4 5">
    <name type="scientific">Stentor coeruleus</name>
    <dbReference type="NCBI Taxonomy" id="5963"/>
    <lineage>
        <taxon>Eukaryota</taxon>
        <taxon>Sar</taxon>
        <taxon>Alveolata</taxon>
        <taxon>Ciliophora</taxon>
        <taxon>Postciliodesmatophora</taxon>
        <taxon>Heterotrichea</taxon>
        <taxon>Heterotrichida</taxon>
        <taxon>Stentoridae</taxon>
        <taxon>Stentor</taxon>
    </lineage>
</organism>
<evidence type="ECO:0000256" key="1">
    <source>
        <dbReference type="ARBA" id="ARBA00022574"/>
    </source>
</evidence>
<evidence type="ECO:0000256" key="3">
    <source>
        <dbReference type="PROSITE-ProRule" id="PRU00221"/>
    </source>
</evidence>
<dbReference type="InterPro" id="IPR050505">
    <property type="entry name" value="WDR55/POC1"/>
</dbReference>
<dbReference type="PROSITE" id="PS00678">
    <property type="entry name" value="WD_REPEATS_1"/>
    <property type="match status" value="1"/>
</dbReference>
<dbReference type="PROSITE" id="PS50082">
    <property type="entry name" value="WD_REPEATS_2"/>
    <property type="match status" value="3"/>
</dbReference>
<accession>A0A1R2BQX4</accession>
<dbReference type="Pfam" id="PF00400">
    <property type="entry name" value="WD40"/>
    <property type="match status" value="3"/>
</dbReference>
<dbReference type="InterPro" id="IPR011047">
    <property type="entry name" value="Quinoprotein_ADH-like_sf"/>
</dbReference>
<reference evidence="4 5" key="1">
    <citation type="submission" date="2016-11" db="EMBL/GenBank/DDBJ databases">
        <title>The macronuclear genome of Stentor coeruleus: a giant cell with tiny introns.</title>
        <authorList>
            <person name="Slabodnick M."/>
            <person name="Ruby J.G."/>
            <person name="Reiff S.B."/>
            <person name="Swart E.C."/>
            <person name="Gosai S."/>
            <person name="Prabakaran S."/>
            <person name="Witkowska E."/>
            <person name="Larue G.E."/>
            <person name="Fisher S."/>
            <person name="Freeman R.M."/>
            <person name="Gunawardena J."/>
            <person name="Chu W."/>
            <person name="Stover N.A."/>
            <person name="Gregory B.D."/>
            <person name="Nowacki M."/>
            <person name="Derisi J."/>
            <person name="Roy S.W."/>
            <person name="Marshall W.F."/>
            <person name="Sood P."/>
        </authorList>
    </citation>
    <scope>NUCLEOTIDE SEQUENCE [LARGE SCALE GENOMIC DNA]</scope>
    <source>
        <strain evidence="4">WM001</strain>
    </source>
</reference>
<feature type="repeat" description="WD" evidence="3">
    <location>
        <begin position="186"/>
        <end position="224"/>
    </location>
</feature>
<keyword evidence="5" id="KW-1185">Reference proteome</keyword>
<dbReference type="Gene3D" id="2.130.10.10">
    <property type="entry name" value="YVTN repeat-like/Quinoprotein amine dehydrogenase"/>
    <property type="match status" value="2"/>
</dbReference>
<keyword evidence="2" id="KW-0677">Repeat</keyword>
<feature type="repeat" description="WD" evidence="3">
    <location>
        <begin position="266"/>
        <end position="307"/>
    </location>
</feature>
<dbReference type="InterPro" id="IPR015943">
    <property type="entry name" value="WD40/YVTN_repeat-like_dom_sf"/>
</dbReference>
<dbReference type="EMBL" id="MPUH01000481">
    <property type="protein sequence ID" value="OMJ79229.1"/>
    <property type="molecule type" value="Genomic_DNA"/>
</dbReference>
<evidence type="ECO:0000313" key="5">
    <source>
        <dbReference type="Proteomes" id="UP000187209"/>
    </source>
</evidence>
<name>A0A1R2BQX4_9CILI</name>
<sequence length="940" mass="109531">MIFCVSCGKRATNISHSQGAFCLECLENHIKNESDRESFEEIRFILPEWKKNLFTHKIKDYIKIYEDCIDSVEKFTTEIKKKFENYSSQEIQNLEYEKQLLVENCQKKISKFRGFSGLETFNYKEFLKVKKIMKIIPFYNVSPLENGDYEGVKKKFSKMLMKFDKTKSERLANNFIFWNSGIPLVHHFGISCLSLSKDKKFLGTASNNGDLCIWDATSGNAWKYFRTNIDLRNCELAMNIRVFIFSGKNKIIYGWNVDFDREEFQLSGHSRDVLFLKISNNGEYLASKSKDSTIKIWNLKTRQEHWSIKLEDVDFAELPSMCFCKNDEYFVYLNSKVCFWNIKNNLVEKVIGTNELAINSFAIGNDEKKMVFVDGDYKVKFWDLERWNEIDGEKSKKLTIDSAHGIEISDNYKYAFIKSPEDGILVWDLNECEEVAIISEKKCGEYIPDTFNQVMLTNDKKVFISYSTFVIVYDLFDQKILSIFGTIFEAQGLLSKNAKFGLAISSYKGRGAMLIYNLLKRRLHTSFLLNKDFDKKLTLTDCGNYIIIKKNKAPTILLDVRSPQIRHELNLAESDLEVPMLKNTDEIYAKSAITSVKEEYLALYNQEMIQVWRLSDHKLVLQRIKVKSLWISSDMSYAIILGENERLFYWSIPENKAQMIISENAHYIKYFPKKHLIVYIHLQDYIIWDCKSKKQVITCKTDIKTLIYDIPYNGNSAYFVTNNFTAIKIYNLENGSYQVVNPFASSNKAKIVLLSTSTDGSLLILVTSKNLYIYNFIEEAKELKTTFNTPPISLSFTPDNNSFLAGFEDGIINLWDLKTDSEIWTKKVLQNAIVQLEISDNSFYCNIRFQSNICAMYDLRNCHISEFHGLRKAIDFRFSENNSSVILVNKRLITKIYDINSASVIVATDFLEKERKFIEEYPEFKDIQDEYKELRQGNLD</sequence>
<feature type="repeat" description="WD" evidence="3">
    <location>
        <begin position="793"/>
        <end position="825"/>
    </location>
</feature>
<dbReference type="AlphaFoldDB" id="A0A1R2BQX4"/>
<proteinExistence type="predicted"/>
<dbReference type="SUPFAM" id="SSF50978">
    <property type="entry name" value="WD40 repeat-like"/>
    <property type="match status" value="1"/>
</dbReference>
<dbReference type="SMART" id="SM00320">
    <property type="entry name" value="WD40"/>
    <property type="match status" value="4"/>
</dbReference>
<dbReference type="PANTHER" id="PTHR44019:SF8">
    <property type="entry name" value="POC1 CENTRIOLAR PROTEIN HOMOLOG"/>
    <property type="match status" value="1"/>
</dbReference>
<dbReference type="Proteomes" id="UP000187209">
    <property type="component" value="Unassembled WGS sequence"/>
</dbReference>
<dbReference type="SUPFAM" id="SSF69322">
    <property type="entry name" value="Tricorn protease domain 2"/>
    <property type="match status" value="1"/>
</dbReference>